<dbReference type="GO" id="GO:0006508">
    <property type="term" value="P:proteolysis"/>
    <property type="evidence" value="ECO:0007669"/>
    <property type="project" value="UniProtKB-KW"/>
</dbReference>
<keyword evidence="5" id="KW-0645">Protease</keyword>
<protein>
    <recommendedName>
        <fullName evidence="7">Peptidase S1 domain-containing protein</fullName>
    </recommendedName>
</protein>
<keyword evidence="5" id="KW-0378">Hydrolase</keyword>
<keyword evidence="2" id="KW-1015">Disulfide bond</keyword>
<dbReference type="PROSITE" id="PS50240">
    <property type="entry name" value="TRYPSIN_DOM"/>
    <property type="match status" value="1"/>
</dbReference>
<feature type="domain" description="Peptidase S1" evidence="7">
    <location>
        <begin position="182"/>
        <end position="473"/>
    </location>
</feature>
<evidence type="ECO:0000256" key="3">
    <source>
        <dbReference type="ARBA" id="ARBA00023180"/>
    </source>
</evidence>
<comment type="caution">
    <text evidence="8">The sequence shown here is derived from an EMBL/GenBank/DDBJ whole genome shotgun (WGS) entry which is preliminary data.</text>
</comment>
<dbReference type="CDD" id="cd00190">
    <property type="entry name" value="Tryp_SPc"/>
    <property type="match status" value="1"/>
</dbReference>
<evidence type="ECO:0000256" key="1">
    <source>
        <dbReference type="ARBA" id="ARBA00022729"/>
    </source>
</evidence>
<dbReference type="FunFam" id="2.40.10.10:FF:000028">
    <property type="entry name" value="Serine protease easter"/>
    <property type="match status" value="1"/>
</dbReference>
<reference evidence="8" key="1">
    <citation type="submission" date="2021-11" db="EMBL/GenBank/DDBJ databases">
        <authorList>
            <person name="Schell T."/>
        </authorList>
    </citation>
    <scope>NUCLEOTIDE SEQUENCE</scope>
    <source>
        <strain evidence="8">M5</strain>
    </source>
</reference>
<evidence type="ECO:0000313" key="9">
    <source>
        <dbReference type="Proteomes" id="UP000789390"/>
    </source>
</evidence>
<dbReference type="AlphaFoldDB" id="A0A8J2WC63"/>
<name>A0A8J2WC63_9CRUS</name>
<organism evidence="8 9">
    <name type="scientific">Daphnia galeata</name>
    <dbReference type="NCBI Taxonomy" id="27404"/>
    <lineage>
        <taxon>Eukaryota</taxon>
        <taxon>Metazoa</taxon>
        <taxon>Ecdysozoa</taxon>
        <taxon>Arthropoda</taxon>
        <taxon>Crustacea</taxon>
        <taxon>Branchiopoda</taxon>
        <taxon>Diplostraca</taxon>
        <taxon>Cladocera</taxon>
        <taxon>Anomopoda</taxon>
        <taxon>Daphniidae</taxon>
        <taxon>Daphnia</taxon>
    </lineage>
</organism>
<evidence type="ECO:0000256" key="6">
    <source>
        <dbReference type="SAM" id="SignalP"/>
    </source>
</evidence>
<dbReference type="PRINTS" id="PR00722">
    <property type="entry name" value="CHYMOTRYPSIN"/>
</dbReference>
<dbReference type="InterPro" id="IPR033116">
    <property type="entry name" value="TRYPSIN_SER"/>
</dbReference>
<dbReference type="Gene3D" id="2.40.10.10">
    <property type="entry name" value="Trypsin-like serine proteases"/>
    <property type="match status" value="2"/>
</dbReference>
<feature type="signal peptide" evidence="6">
    <location>
        <begin position="1"/>
        <end position="19"/>
    </location>
</feature>
<gene>
    <name evidence="8" type="ORF">DGAL_LOCUS16129</name>
</gene>
<dbReference type="PROSITE" id="PS00134">
    <property type="entry name" value="TRYPSIN_HIS"/>
    <property type="match status" value="1"/>
</dbReference>
<comment type="similarity">
    <text evidence="4">Belongs to the peptidase S1 family. CLIP subfamily.</text>
</comment>
<evidence type="ECO:0000256" key="4">
    <source>
        <dbReference type="ARBA" id="ARBA00024195"/>
    </source>
</evidence>
<evidence type="ECO:0000256" key="2">
    <source>
        <dbReference type="ARBA" id="ARBA00023157"/>
    </source>
</evidence>
<keyword evidence="5" id="KW-0720">Serine protease</keyword>
<dbReference type="SMART" id="SM00020">
    <property type="entry name" value="Tryp_SPc"/>
    <property type="match status" value="1"/>
</dbReference>
<accession>A0A8J2WC63</accession>
<evidence type="ECO:0000313" key="8">
    <source>
        <dbReference type="EMBL" id="CAH0112414.1"/>
    </source>
</evidence>
<dbReference type="SUPFAM" id="SSF50494">
    <property type="entry name" value="Trypsin-like serine proteases"/>
    <property type="match status" value="1"/>
</dbReference>
<dbReference type="PANTHER" id="PTHR24256">
    <property type="entry name" value="TRYPTASE-RELATED"/>
    <property type="match status" value="1"/>
</dbReference>
<dbReference type="InterPro" id="IPR001254">
    <property type="entry name" value="Trypsin_dom"/>
</dbReference>
<keyword evidence="1 6" id="KW-0732">Signal</keyword>
<dbReference type="PROSITE" id="PS00135">
    <property type="entry name" value="TRYPSIN_SER"/>
    <property type="match status" value="1"/>
</dbReference>
<dbReference type="InterPro" id="IPR051487">
    <property type="entry name" value="Ser/Thr_Proteases_Immune/Dev"/>
</dbReference>
<dbReference type="GO" id="GO:0004252">
    <property type="term" value="F:serine-type endopeptidase activity"/>
    <property type="evidence" value="ECO:0007669"/>
    <property type="project" value="InterPro"/>
</dbReference>
<keyword evidence="9" id="KW-1185">Reference proteome</keyword>
<dbReference type="InterPro" id="IPR043504">
    <property type="entry name" value="Peptidase_S1_PA_chymotrypsin"/>
</dbReference>
<dbReference type="OrthoDB" id="6370098at2759"/>
<keyword evidence="3" id="KW-0325">Glycoprotein</keyword>
<dbReference type="Pfam" id="PF00089">
    <property type="entry name" value="Trypsin"/>
    <property type="match status" value="1"/>
</dbReference>
<dbReference type="InterPro" id="IPR018114">
    <property type="entry name" value="TRYPSIN_HIS"/>
</dbReference>
<evidence type="ECO:0000256" key="5">
    <source>
        <dbReference type="RuleBase" id="RU363034"/>
    </source>
</evidence>
<dbReference type="InterPro" id="IPR001314">
    <property type="entry name" value="Peptidase_S1A"/>
</dbReference>
<dbReference type="InterPro" id="IPR009003">
    <property type="entry name" value="Peptidase_S1_PA"/>
</dbReference>
<dbReference type="EMBL" id="CAKKLH010000325">
    <property type="protein sequence ID" value="CAH0112414.1"/>
    <property type="molecule type" value="Genomic_DNA"/>
</dbReference>
<dbReference type="Proteomes" id="UP000789390">
    <property type="component" value="Unassembled WGS sequence"/>
</dbReference>
<sequence length="474" mass="54338">MYLLTQCFLVLFLFTLVSHQAIPSYYKSSQWSVRGEQCDVHFGVQSDTPLAYLKAFFDVIGFDHQTIVNSDGLLRGHCDELSYCPEWRTIERYPLRWIRPILQQLRCGKAKNSRMLYCCPKVNMFDDTTRIVFPDEISFEEITEKITIQHNQHPNRHLLPGLDENDCQSRISRSLNIPSTRIMGGKKARLGQYPMIVRLAYKPIDREKQNKGAFSKSGDLDDDGFSKIDFRCGGVLLNDRYVLTAAHCLRDTTDRIYMVRLGELDARSNPDCEPSFVEHAMTCADGVIDIPVIETIVHEKFDVPYRQNDIALLRLNTSIKPTDWIRPICLPFDWWSLRHPRISSDPVLVGWGRDDSFQFSDTLQQVHLNWYNTSECRSIYRNAHPKSISISESFQFCLGGVEESRNRDACQGDSGGPVLLTDTLSDRFGGNNERESVYVVGIISFGPWMCGNTYPSVFTLIPSYLNWILDNIAP</sequence>
<feature type="chain" id="PRO_5035178398" description="Peptidase S1 domain-containing protein" evidence="6">
    <location>
        <begin position="20"/>
        <end position="474"/>
    </location>
</feature>
<evidence type="ECO:0000259" key="7">
    <source>
        <dbReference type="PROSITE" id="PS50240"/>
    </source>
</evidence>
<proteinExistence type="inferred from homology"/>